<dbReference type="InterPro" id="IPR029058">
    <property type="entry name" value="AB_hydrolase_fold"/>
</dbReference>
<feature type="domain" description="AB hydrolase-1" evidence="1">
    <location>
        <begin position="86"/>
        <end position="215"/>
    </location>
</feature>
<keyword evidence="2" id="KW-0378">Hydrolase</keyword>
<keyword evidence="3" id="KW-1185">Reference proteome</keyword>
<dbReference type="OrthoDB" id="869379at2"/>
<name>A0A5C5XLX6_9PLAN</name>
<evidence type="ECO:0000313" key="2">
    <source>
        <dbReference type="EMBL" id="TWT63884.1"/>
    </source>
</evidence>
<dbReference type="EMBL" id="SJPG01000001">
    <property type="protein sequence ID" value="TWT63884.1"/>
    <property type="molecule type" value="Genomic_DNA"/>
</dbReference>
<organism evidence="2 3">
    <name type="scientific">Rubinisphaera italica</name>
    <dbReference type="NCBI Taxonomy" id="2527969"/>
    <lineage>
        <taxon>Bacteria</taxon>
        <taxon>Pseudomonadati</taxon>
        <taxon>Planctomycetota</taxon>
        <taxon>Planctomycetia</taxon>
        <taxon>Planctomycetales</taxon>
        <taxon>Planctomycetaceae</taxon>
        <taxon>Rubinisphaera</taxon>
    </lineage>
</organism>
<protein>
    <submittedName>
        <fullName evidence="2">Alpha/beta hydrolase family protein</fullName>
    </submittedName>
</protein>
<reference evidence="2 3" key="1">
    <citation type="submission" date="2019-02" db="EMBL/GenBank/DDBJ databases">
        <title>Deep-cultivation of Planctomycetes and their phenomic and genomic characterization uncovers novel biology.</title>
        <authorList>
            <person name="Wiegand S."/>
            <person name="Jogler M."/>
            <person name="Boedeker C."/>
            <person name="Pinto D."/>
            <person name="Vollmers J."/>
            <person name="Rivas-Marin E."/>
            <person name="Kohn T."/>
            <person name="Peeters S.H."/>
            <person name="Heuer A."/>
            <person name="Rast P."/>
            <person name="Oberbeckmann S."/>
            <person name="Bunk B."/>
            <person name="Jeske O."/>
            <person name="Meyerdierks A."/>
            <person name="Storesund J.E."/>
            <person name="Kallscheuer N."/>
            <person name="Luecker S."/>
            <person name="Lage O.M."/>
            <person name="Pohl T."/>
            <person name="Merkel B.J."/>
            <person name="Hornburger P."/>
            <person name="Mueller R.-W."/>
            <person name="Bruemmer F."/>
            <person name="Labrenz M."/>
            <person name="Spormann A.M."/>
            <person name="Op Den Camp H."/>
            <person name="Overmann J."/>
            <person name="Amann R."/>
            <person name="Jetten M.S.M."/>
            <person name="Mascher T."/>
            <person name="Medema M.H."/>
            <person name="Devos D.P."/>
            <person name="Kaster A.-K."/>
            <person name="Ovreas L."/>
            <person name="Rohde M."/>
            <person name="Galperin M.Y."/>
            <person name="Jogler C."/>
        </authorList>
    </citation>
    <scope>NUCLEOTIDE SEQUENCE [LARGE SCALE GENOMIC DNA]</scope>
    <source>
        <strain evidence="2 3">Pan54</strain>
    </source>
</reference>
<gene>
    <name evidence="2" type="ORF">Pan54_46430</name>
</gene>
<dbReference type="PANTHER" id="PTHR37946:SF1">
    <property type="entry name" value="SLL1969 PROTEIN"/>
    <property type="match status" value="1"/>
</dbReference>
<dbReference type="RefSeq" id="WP_146505655.1">
    <property type="nucleotide sequence ID" value="NZ_SJPG01000001.1"/>
</dbReference>
<dbReference type="Proteomes" id="UP000316095">
    <property type="component" value="Unassembled WGS sequence"/>
</dbReference>
<evidence type="ECO:0000259" key="1">
    <source>
        <dbReference type="Pfam" id="PF12697"/>
    </source>
</evidence>
<dbReference type="Pfam" id="PF12697">
    <property type="entry name" value="Abhydrolase_6"/>
    <property type="match status" value="1"/>
</dbReference>
<dbReference type="PANTHER" id="PTHR37946">
    <property type="entry name" value="SLL1969 PROTEIN"/>
    <property type="match status" value="1"/>
</dbReference>
<evidence type="ECO:0000313" key="3">
    <source>
        <dbReference type="Proteomes" id="UP000316095"/>
    </source>
</evidence>
<dbReference type="GO" id="GO:0016787">
    <property type="term" value="F:hydrolase activity"/>
    <property type="evidence" value="ECO:0007669"/>
    <property type="project" value="UniProtKB-KW"/>
</dbReference>
<accession>A0A5C5XLX6</accession>
<dbReference type="SUPFAM" id="SSF53474">
    <property type="entry name" value="alpha/beta-Hydrolases"/>
    <property type="match status" value="1"/>
</dbReference>
<comment type="caution">
    <text evidence="2">The sequence shown here is derived from an EMBL/GenBank/DDBJ whole genome shotgun (WGS) entry which is preliminary data.</text>
</comment>
<dbReference type="PROSITE" id="PS51257">
    <property type="entry name" value="PROKAR_LIPOPROTEIN"/>
    <property type="match status" value="1"/>
</dbReference>
<dbReference type="InterPro" id="IPR000073">
    <property type="entry name" value="AB_hydrolase_1"/>
</dbReference>
<dbReference type="AlphaFoldDB" id="A0A5C5XLX6"/>
<dbReference type="Gene3D" id="3.40.50.1820">
    <property type="entry name" value="alpha/beta hydrolase"/>
    <property type="match status" value="1"/>
</dbReference>
<sequence length="369" mass="41234">MRWISNDSREGGLPVKFRYWLPFALSLICLFSVGCQSLQPASLEPQFKNPLAKYASWGWSGFRTPFTSENSRLITLDDYQPGKIPVVFIHGLLATPNTWTEMTTALQSDPQIADRYQIWVFQYSTGISYLQSASELRNELKDIVQKLDPSGKDPALQNMVLIGHSMGGLLVKQMISTSGNTMWEALSDQPFEFVEADPETKQQIRNAMFFEPVPFVSRAVFIATPHSGSDWVNRPIGSIGRQMIAFPKKVQGQYRQLISKNSGLLKDHYLNSIPTSLDHLAPGDPIMVALEQLKISDRVPYHSIIGIKQSRFGSDTGDGVVEEVSAHITGAVSELLVPATHTTIQKSDEATTEVRKILNLHLNSLEHNY</sequence>
<proteinExistence type="predicted"/>